<proteinExistence type="predicted"/>
<gene>
    <name evidence="1" type="ORF">MiTe_01964</name>
</gene>
<dbReference type="AlphaFoldDB" id="A0A5A5RF12"/>
<sequence>MRIKKQQIAAEASCKNRHWRVNTIFQQMGIAY</sequence>
<protein>
    <submittedName>
        <fullName evidence="1">Uncharacterized protein</fullName>
    </submittedName>
</protein>
<comment type="caution">
    <text evidence="1">The sequence shown here is derived from an EMBL/GenBank/DDBJ whole genome shotgun (WGS) entry which is preliminary data.</text>
</comment>
<organism evidence="1 2">
    <name type="scientific">Microcystis aeruginosa NIES-2520</name>
    <dbReference type="NCBI Taxonomy" id="2303982"/>
    <lineage>
        <taxon>Bacteria</taxon>
        <taxon>Bacillati</taxon>
        <taxon>Cyanobacteriota</taxon>
        <taxon>Cyanophyceae</taxon>
        <taxon>Oscillatoriophycideae</taxon>
        <taxon>Chroococcales</taxon>
        <taxon>Microcystaceae</taxon>
        <taxon>Microcystis</taxon>
    </lineage>
</organism>
<dbReference type="EMBL" id="BHVP01000030">
    <property type="protein sequence ID" value="GCA75133.1"/>
    <property type="molecule type" value="Genomic_DNA"/>
</dbReference>
<evidence type="ECO:0000313" key="2">
    <source>
        <dbReference type="Proteomes" id="UP000324917"/>
    </source>
</evidence>
<name>A0A5A5RF12_MICAE</name>
<reference evidence="1 2" key="1">
    <citation type="submission" date="2018-09" db="EMBL/GenBank/DDBJ databases">
        <title>Evolutionary history of phycoerythrin pigmentation in the water bloom-forming cyanobacterium Microcystis aeruginosa.</title>
        <authorList>
            <person name="Tanabe Y."/>
            <person name="Tanabe Y."/>
            <person name="Yamaguchi H."/>
        </authorList>
    </citation>
    <scope>NUCLEOTIDE SEQUENCE [LARGE SCALE GENOMIC DNA]</scope>
    <source>
        <strain evidence="1 2">NIES-2520</strain>
    </source>
</reference>
<dbReference type="Proteomes" id="UP000324917">
    <property type="component" value="Unassembled WGS sequence"/>
</dbReference>
<accession>A0A5A5RF12</accession>
<evidence type="ECO:0000313" key="1">
    <source>
        <dbReference type="EMBL" id="GCA75133.1"/>
    </source>
</evidence>